<gene>
    <name evidence="1" type="ORF">KIPB_004323</name>
</gene>
<accession>A0A391NVS3</accession>
<proteinExistence type="predicted"/>
<comment type="caution">
    <text evidence="1">The sequence shown here is derived from an EMBL/GenBank/DDBJ whole genome shotgun (WGS) entry which is preliminary data.</text>
</comment>
<evidence type="ECO:0000313" key="2">
    <source>
        <dbReference type="Proteomes" id="UP000265618"/>
    </source>
</evidence>
<name>A0A391NVS3_9EUKA</name>
<feature type="non-terminal residue" evidence="1">
    <location>
        <position position="1"/>
    </location>
</feature>
<sequence>VDDNDPEIMECVRYVDAKSSMRV</sequence>
<protein>
    <submittedName>
        <fullName evidence="1">Uncharacterized protein</fullName>
    </submittedName>
</protein>
<dbReference type="AlphaFoldDB" id="A0A391NVS3"/>
<keyword evidence="2" id="KW-1185">Reference proteome</keyword>
<dbReference type="EMBL" id="BDIP01000914">
    <property type="protein sequence ID" value="GCA62559.1"/>
    <property type="molecule type" value="Genomic_DNA"/>
</dbReference>
<dbReference type="Proteomes" id="UP000265618">
    <property type="component" value="Unassembled WGS sequence"/>
</dbReference>
<reference evidence="1 2" key="1">
    <citation type="journal article" date="2018" name="PLoS ONE">
        <title>The draft genome of Kipferlia bialata reveals reductive genome evolution in fornicate parasites.</title>
        <authorList>
            <person name="Tanifuji G."/>
            <person name="Takabayashi S."/>
            <person name="Kume K."/>
            <person name="Takagi M."/>
            <person name="Nakayama T."/>
            <person name="Kamikawa R."/>
            <person name="Inagaki Y."/>
            <person name="Hashimoto T."/>
        </authorList>
    </citation>
    <scope>NUCLEOTIDE SEQUENCE [LARGE SCALE GENOMIC DNA]</scope>
    <source>
        <strain evidence="1">NY0173</strain>
    </source>
</reference>
<evidence type="ECO:0000313" key="1">
    <source>
        <dbReference type="EMBL" id="GCA62559.1"/>
    </source>
</evidence>
<organism evidence="1 2">
    <name type="scientific">Kipferlia bialata</name>
    <dbReference type="NCBI Taxonomy" id="797122"/>
    <lineage>
        <taxon>Eukaryota</taxon>
        <taxon>Metamonada</taxon>
        <taxon>Carpediemonas-like organisms</taxon>
        <taxon>Kipferlia</taxon>
    </lineage>
</organism>